<reference evidence="9 10" key="1">
    <citation type="submission" date="2015-01" db="EMBL/GenBank/DDBJ databases">
        <title>The Genome Sequence of Fonsecaea multimorphosa CBS 102226.</title>
        <authorList>
            <consortium name="The Broad Institute Genomics Platform"/>
            <person name="Cuomo C."/>
            <person name="de Hoog S."/>
            <person name="Gorbushina A."/>
            <person name="Stielow B."/>
            <person name="Teixiera M."/>
            <person name="Abouelleil A."/>
            <person name="Chapman S.B."/>
            <person name="Priest M."/>
            <person name="Young S.K."/>
            <person name="Wortman J."/>
            <person name="Nusbaum C."/>
            <person name="Birren B."/>
        </authorList>
    </citation>
    <scope>NUCLEOTIDE SEQUENCE [LARGE SCALE GENOMIC DNA]</scope>
    <source>
        <strain evidence="9 10">CBS 102226</strain>
    </source>
</reference>
<proteinExistence type="predicted"/>
<protein>
    <recommendedName>
        <fullName evidence="8">RING-type domain-containing protein</fullName>
    </recommendedName>
</protein>
<evidence type="ECO:0000256" key="7">
    <source>
        <dbReference type="SAM" id="MobiDB-lite"/>
    </source>
</evidence>
<dbReference type="PROSITE" id="PS00518">
    <property type="entry name" value="ZF_RING_1"/>
    <property type="match status" value="1"/>
</dbReference>
<dbReference type="PROSITE" id="PS51873">
    <property type="entry name" value="TRIAD"/>
    <property type="match status" value="1"/>
</dbReference>
<dbReference type="Gene3D" id="3.30.40.10">
    <property type="entry name" value="Zinc/RING finger domain, C3HC4 (zinc finger)"/>
    <property type="match status" value="1"/>
</dbReference>
<dbReference type="OrthoDB" id="4147036at2759"/>
<evidence type="ECO:0000259" key="8">
    <source>
        <dbReference type="PROSITE" id="PS51873"/>
    </source>
</evidence>
<organism evidence="9 10">
    <name type="scientific">Fonsecaea multimorphosa CBS 102226</name>
    <dbReference type="NCBI Taxonomy" id="1442371"/>
    <lineage>
        <taxon>Eukaryota</taxon>
        <taxon>Fungi</taxon>
        <taxon>Dikarya</taxon>
        <taxon>Ascomycota</taxon>
        <taxon>Pezizomycotina</taxon>
        <taxon>Eurotiomycetes</taxon>
        <taxon>Chaetothyriomycetidae</taxon>
        <taxon>Chaetothyriales</taxon>
        <taxon>Herpotrichiellaceae</taxon>
        <taxon>Fonsecaea</taxon>
    </lineage>
</organism>
<feature type="region of interest" description="Disordered" evidence="7">
    <location>
        <begin position="152"/>
        <end position="210"/>
    </location>
</feature>
<sequence>MDKEAETKLVYSALTLTSHYIEDQYNDTASKLPQNGKAVSNIEDNDDNEQKVLPRVKAIDTRMESCGQKRQSANTLSLSSNLPPASHLGDDEPYIKPIAGHRLTPGCPHKLGSSCRIHDTPSALNGSQAFGVEDTYGRLDGLPEYPRSPFLIEPTKHHNLNRSPPSLKTEFPDNRRTTKSMSFGSTGAGPPLHYTPSTENRWQGSPDGKGIERSLQKVEEASGPRGWNRPSNNRNVVSKVEHDTEARVMTEAQPAEDKIDRQDQEEIEALIEPIRMLQGKWNWEEDLSVRQEQEMARPSAAHQRRKEKEKTREDMRRVHAQLQAKDNPQLEEDLSLPCALFSETGDEARGLPEWQVHQPPARAEESFHPEIPSPLTRLEAHESPALPRRQSRRRGSFRWFKSALRLAVNQLPTSVSAAIPGKRAGALGGSDSTRYVRENLEKRSPPAEDRDTISATLNVASNAHEEAGRKARRARRGMEHRRREETQHRQAVQSGQEDQRRTRSASTAECSACVEPVPRNQMCRLECKHYYCRPCLETAIRTAVKDKKTFRCCSRPISPDLVSQWLPARVLAAYAAVVEELATPNPTYCHSWRCSAFIPPAFYVGDDVARCPRCSSTTCRLCKQKAHHAGVVCAQDAAGQALLGLSLWRKWMRCPHCRTMVERCAGCLHMTCTCGTQFCYNCGKPSWRCRNGKCTRR</sequence>
<evidence type="ECO:0000256" key="6">
    <source>
        <dbReference type="ARBA" id="ARBA00022833"/>
    </source>
</evidence>
<dbReference type="GO" id="GO:0016567">
    <property type="term" value="P:protein ubiquitination"/>
    <property type="evidence" value="ECO:0007669"/>
    <property type="project" value="InterPro"/>
</dbReference>
<evidence type="ECO:0000313" key="10">
    <source>
        <dbReference type="Proteomes" id="UP000053411"/>
    </source>
</evidence>
<dbReference type="Proteomes" id="UP000053411">
    <property type="component" value="Unassembled WGS sequence"/>
</dbReference>
<dbReference type="AlphaFoldDB" id="A0A0D2KZV0"/>
<feature type="compositionally biased region" description="Polar residues" evidence="7">
    <location>
        <begin position="68"/>
        <end position="83"/>
    </location>
</feature>
<keyword evidence="2" id="KW-0479">Metal-binding</keyword>
<keyword evidence="5" id="KW-0833">Ubl conjugation pathway</keyword>
<keyword evidence="1" id="KW-0808">Transferase</keyword>
<feature type="region of interest" description="Disordered" evidence="7">
    <location>
        <begin position="292"/>
        <end position="316"/>
    </location>
</feature>
<dbReference type="RefSeq" id="XP_016636396.1">
    <property type="nucleotide sequence ID" value="XM_016772926.1"/>
</dbReference>
<evidence type="ECO:0000256" key="5">
    <source>
        <dbReference type="ARBA" id="ARBA00022786"/>
    </source>
</evidence>
<evidence type="ECO:0000313" key="9">
    <source>
        <dbReference type="EMBL" id="KIY02274.1"/>
    </source>
</evidence>
<evidence type="ECO:0000256" key="2">
    <source>
        <dbReference type="ARBA" id="ARBA00022723"/>
    </source>
</evidence>
<dbReference type="SUPFAM" id="SSF57850">
    <property type="entry name" value="RING/U-box"/>
    <property type="match status" value="2"/>
</dbReference>
<keyword evidence="4" id="KW-0863">Zinc-finger</keyword>
<keyword evidence="6" id="KW-0862">Zinc</keyword>
<keyword evidence="3" id="KW-0677">Repeat</keyword>
<accession>A0A0D2KZV0</accession>
<name>A0A0D2KZV0_9EURO</name>
<dbReference type="InterPro" id="IPR017907">
    <property type="entry name" value="Znf_RING_CS"/>
</dbReference>
<dbReference type="InterPro" id="IPR044066">
    <property type="entry name" value="TRIAD_supradom"/>
</dbReference>
<feature type="domain" description="RING-type" evidence="8">
    <location>
        <begin position="506"/>
        <end position="697"/>
    </location>
</feature>
<dbReference type="VEuPathDB" id="FungiDB:Z520_02412"/>
<evidence type="ECO:0000256" key="3">
    <source>
        <dbReference type="ARBA" id="ARBA00022737"/>
    </source>
</evidence>
<evidence type="ECO:0000256" key="1">
    <source>
        <dbReference type="ARBA" id="ARBA00022679"/>
    </source>
</evidence>
<dbReference type="STRING" id="1442371.A0A0D2KZV0"/>
<dbReference type="CDD" id="cd22584">
    <property type="entry name" value="Rcat_RBR_unk"/>
    <property type="match status" value="1"/>
</dbReference>
<feature type="compositionally biased region" description="Basic residues" evidence="7">
    <location>
        <begin position="470"/>
        <end position="480"/>
    </location>
</feature>
<dbReference type="InterPro" id="IPR013083">
    <property type="entry name" value="Znf_RING/FYVE/PHD"/>
</dbReference>
<dbReference type="GO" id="GO:0004842">
    <property type="term" value="F:ubiquitin-protein transferase activity"/>
    <property type="evidence" value="ECO:0007669"/>
    <property type="project" value="InterPro"/>
</dbReference>
<feature type="region of interest" description="Disordered" evidence="7">
    <location>
        <begin position="67"/>
        <end position="91"/>
    </location>
</feature>
<dbReference type="GeneID" id="27708158"/>
<dbReference type="EMBL" id="KN848064">
    <property type="protein sequence ID" value="KIY02274.1"/>
    <property type="molecule type" value="Genomic_DNA"/>
</dbReference>
<feature type="compositionally biased region" description="Basic and acidic residues" evidence="7">
    <location>
        <begin position="434"/>
        <end position="452"/>
    </location>
</feature>
<dbReference type="InterPro" id="IPR031127">
    <property type="entry name" value="E3_UB_ligase_RBR"/>
</dbReference>
<dbReference type="CDD" id="cd20335">
    <property type="entry name" value="BRcat_RBR"/>
    <property type="match status" value="1"/>
</dbReference>
<evidence type="ECO:0000256" key="4">
    <source>
        <dbReference type="ARBA" id="ARBA00022771"/>
    </source>
</evidence>
<gene>
    <name evidence="9" type="ORF">Z520_02412</name>
</gene>
<feature type="compositionally biased region" description="Basic and acidic residues" evidence="7">
    <location>
        <begin position="306"/>
        <end position="316"/>
    </location>
</feature>
<keyword evidence="10" id="KW-1185">Reference proteome</keyword>
<dbReference type="PANTHER" id="PTHR11685">
    <property type="entry name" value="RBR FAMILY RING FINGER AND IBR DOMAIN-CONTAINING"/>
    <property type="match status" value="1"/>
</dbReference>
<dbReference type="GO" id="GO:0008270">
    <property type="term" value="F:zinc ion binding"/>
    <property type="evidence" value="ECO:0007669"/>
    <property type="project" value="UniProtKB-KW"/>
</dbReference>
<feature type="region of interest" description="Disordered" evidence="7">
    <location>
        <begin position="423"/>
        <end position="505"/>
    </location>
</feature>
<dbReference type="Gene3D" id="1.20.120.1750">
    <property type="match status" value="1"/>
</dbReference>